<gene>
    <name evidence="15" type="primary">hisG</name>
    <name evidence="17" type="ORF">SE19_03480</name>
</gene>
<comment type="function">
    <text evidence="14 15">Catalyzes the condensation of ATP and 5-phosphoribose 1-diphosphate to form N'-(5'-phosphoribosyl)-ATP (PR-ATP). Has a crucial role in the pathway because the rate of histidine biosynthesis seems to be controlled primarily by regulation of HisG enzymatic activity.</text>
</comment>
<dbReference type="EMBL" id="LJCQ01000168">
    <property type="protein sequence ID" value="KPV46885.1"/>
    <property type="molecule type" value="Genomic_DNA"/>
</dbReference>
<dbReference type="Gene3D" id="3.40.190.10">
    <property type="entry name" value="Periplasmic binding protein-like II"/>
    <property type="match status" value="2"/>
</dbReference>
<keyword evidence="7 15" id="KW-0963">Cytoplasm</keyword>
<evidence type="ECO:0000256" key="3">
    <source>
        <dbReference type="ARBA" id="ARBA00004667"/>
    </source>
</evidence>
<dbReference type="FunFam" id="3.40.190.10:FF:000008">
    <property type="entry name" value="ATP phosphoribosyltransferase"/>
    <property type="match status" value="1"/>
</dbReference>
<feature type="domain" description="ATP phosphoribosyltransferase catalytic" evidence="16">
    <location>
        <begin position="46"/>
        <end position="196"/>
    </location>
</feature>
<keyword evidence="13 15" id="KW-0368">Histidine biosynthesis</keyword>
<keyword evidence="11 15" id="KW-0547">Nucleotide-binding</keyword>
<comment type="caution">
    <text evidence="17">The sequence shown here is derived from an EMBL/GenBank/DDBJ whole genome shotgun (WGS) entry which is preliminary data.</text>
</comment>
<evidence type="ECO:0000256" key="10">
    <source>
        <dbReference type="ARBA" id="ARBA00022679"/>
    </source>
</evidence>
<keyword evidence="12 15" id="KW-0067">ATP-binding</keyword>
<reference evidence="17 18" key="1">
    <citation type="submission" date="2015-09" db="EMBL/GenBank/DDBJ databases">
        <title>Draft genome sequence of Acidiplasma aeolicum DSM 18409.</title>
        <authorList>
            <person name="Hemp J."/>
        </authorList>
    </citation>
    <scope>NUCLEOTIDE SEQUENCE [LARGE SCALE GENOMIC DNA]</scope>
    <source>
        <strain evidence="17 18">V</strain>
    </source>
</reference>
<keyword evidence="9 15" id="KW-0328">Glycosyltransferase</keyword>
<comment type="subcellular location">
    <subcellularLocation>
        <location evidence="2 15">Cytoplasm</location>
    </subcellularLocation>
</comment>
<dbReference type="GO" id="GO:0000105">
    <property type="term" value="P:L-histidine biosynthetic process"/>
    <property type="evidence" value="ECO:0007669"/>
    <property type="project" value="UniProtKB-UniRule"/>
</dbReference>
<evidence type="ECO:0000256" key="7">
    <source>
        <dbReference type="ARBA" id="ARBA00022490"/>
    </source>
</evidence>
<dbReference type="InterPro" id="IPR024893">
    <property type="entry name" value="ATP_PRibTrfase_HisG_short"/>
</dbReference>
<accession>A0A0N8PQE3</accession>
<evidence type="ECO:0000313" key="17">
    <source>
        <dbReference type="EMBL" id="KPV46885.1"/>
    </source>
</evidence>
<evidence type="ECO:0000256" key="2">
    <source>
        <dbReference type="ARBA" id="ARBA00004496"/>
    </source>
</evidence>
<dbReference type="PROSITE" id="PS01316">
    <property type="entry name" value="ATP_P_PHORIBOSYLTR"/>
    <property type="match status" value="1"/>
</dbReference>
<evidence type="ECO:0000256" key="13">
    <source>
        <dbReference type="ARBA" id="ARBA00023102"/>
    </source>
</evidence>
<evidence type="ECO:0000256" key="11">
    <source>
        <dbReference type="ARBA" id="ARBA00022741"/>
    </source>
</evidence>
<dbReference type="PANTHER" id="PTHR21403">
    <property type="entry name" value="ATP PHOSPHORIBOSYLTRANSFERASE ATP-PRTASE"/>
    <property type="match status" value="1"/>
</dbReference>
<evidence type="ECO:0000256" key="1">
    <source>
        <dbReference type="ARBA" id="ARBA00000915"/>
    </source>
</evidence>
<comment type="catalytic activity">
    <reaction evidence="1 15">
        <text>1-(5-phospho-beta-D-ribosyl)-ATP + diphosphate = 5-phospho-alpha-D-ribose 1-diphosphate + ATP</text>
        <dbReference type="Rhea" id="RHEA:18473"/>
        <dbReference type="ChEBI" id="CHEBI:30616"/>
        <dbReference type="ChEBI" id="CHEBI:33019"/>
        <dbReference type="ChEBI" id="CHEBI:58017"/>
        <dbReference type="ChEBI" id="CHEBI:73183"/>
        <dbReference type="EC" id="2.4.2.17"/>
    </reaction>
</comment>
<dbReference type="RefSeq" id="WP_054964050.1">
    <property type="nucleotide sequence ID" value="NZ_LJCQ01000168.1"/>
</dbReference>
<organism evidence="17 18">
    <name type="scientific">Acidiplasma aeolicum</name>
    <dbReference type="NCBI Taxonomy" id="507754"/>
    <lineage>
        <taxon>Archaea</taxon>
        <taxon>Methanobacteriati</taxon>
        <taxon>Thermoplasmatota</taxon>
        <taxon>Thermoplasmata</taxon>
        <taxon>Thermoplasmatales</taxon>
        <taxon>Ferroplasmaceae</taxon>
        <taxon>Acidiplasma</taxon>
    </lineage>
</organism>
<dbReference type="UniPathway" id="UPA00031">
    <property type="reaction ID" value="UER00006"/>
</dbReference>
<dbReference type="PANTHER" id="PTHR21403:SF10">
    <property type="entry name" value="ATP PHOSPHORIBOSYLTRANSFERASE"/>
    <property type="match status" value="1"/>
</dbReference>
<dbReference type="GO" id="GO:0005737">
    <property type="term" value="C:cytoplasm"/>
    <property type="evidence" value="ECO:0007669"/>
    <property type="project" value="UniProtKB-SubCell"/>
</dbReference>
<dbReference type="AlphaFoldDB" id="A0A0N8PQE3"/>
<sequence length="203" mass="22951">MIITIPKGKLMDESIKAFENAGFDLSISESRKLRIKNGDNEIIIARAMDVPFYVESYADLGICGTDVIKERNCDVMMPLQLKFGKCRLSLCAPKKYKLKDLNGKKIATKYPNLTSKFFKSHGIDVKIVHLSGSIELAPVMGMADAIVDIVQTGETIRENGLVELKKVMDVSAALIVNRLSYKIKFDEIRRIMDNMEVFNYEYE</sequence>
<dbReference type="GO" id="GO:0005524">
    <property type="term" value="F:ATP binding"/>
    <property type="evidence" value="ECO:0007669"/>
    <property type="project" value="UniProtKB-KW"/>
</dbReference>
<dbReference type="PATRIC" id="fig|507754.4.peg.1185"/>
<dbReference type="InterPro" id="IPR018198">
    <property type="entry name" value="ATP_PRibTrfase_CS"/>
</dbReference>
<dbReference type="SUPFAM" id="SSF53850">
    <property type="entry name" value="Periplasmic binding protein-like II"/>
    <property type="match status" value="1"/>
</dbReference>
<keyword evidence="10 15" id="KW-0808">Transferase</keyword>
<evidence type="ECO:0000256" key="5">
    <source>
        <dbReference type="ARBA" id="ARBA00011946"/>
    </source>
</evidence>
<dbReference type="GO" id="GO:0003879">
    <property type="term" value="F:ATP phosphoribosyltransferase activity"/>
    <property type="evidence" value="ECO:0007669"/>
    <property type="project" value="UniProtKB-UniRule"/>
</dbReference>
<comment type="similarity">
    <text evidence="4 15">Belongs to the ATP phosphoribosyltransferase family. Short subfamily.</text>
</comment>
<dbReference type="Proteomes" id="UP000050515">
    <property type="component" value="Unassembled WGS sequence"/>
</dbReference>
<evidence type="ECO:0000256" key="6">
    <source>
        <dbReference type="ARBA" id="ARBA00020998"/>
    </source>
</evidence>
<evidence type="ECO:0000256" key="14">
    <source>
        <dbReference type="ARBA" id="ARBA00024861"/>
    </source>
</evidence>
<evidence type="ECO:0000313" key="18">
    <source>
        <dbReference type="Proteomes" id="UP000050515"/>
    </source>
</evidence>
<proteinExistence type="inferred from homology"/>
<name>A0A0N8PQE3_9ARCH</name>
<dbReference type="NCBIfam" id="TIGR00070">
    <property type="entry name" value="hisG"/>
    <property type="match status" value="1"/>
</dbReference>
<evidence type="ECO:0000256" key="9">
    <source>
        <dbReference type="ARBA" id="ARBA00022676"/>
    </source>
</evidence>
<keyword evidence="8 15" id="KW-0028">Amino-acid biosynthesis</keyword>
<evidence type="ECO:0000256" key="8">
    <source>
        <dbReference type="ARBA" id="ARBA00022605"/>
    </source>
</evidence>
<dbReference type="Pfam" id="PF01634">
    <property type="entry name" value="HisG"/>
    <property type="match status" value="1"/>
</dbReference>
<dbReference type="EC" id="2.4.2.17" evidence="5 15"/>
<evidence type="ECO:0000259" key="16">
    <source>
        <dbReference type="Pfam" id="PF01634"/>
    </source>
</evidence>
<comment type="pathway">
    <text evidence="3 15">Amino-acid biosynthesis; L-histidine biosynthesis; L-histidine from 5-phospho-alpha-D-ribose 1-diphosphate: step 1/9.</text>
</comment>
<dbReference type="InterPro" id="IPR001348">
    <property type="entry name" value="ATP_PRibTrfase_HisG"/>
</dbReference>
<dbReference type="HAMAP" id="MF_01018">
    <property type="entry name" value="HisG_Short"/>
    <property type="match status" value="1"/>
</dbReference>
<evidence type="ECO:0000256" key="12">
    <source>
        <dbReference type="ARBA" id="ARBA00022840"/>
    </source>
</evidence>
<protein>
    <recommendedName>
        <fullName evidence="6 15">ATP phosphoribosyltransferase</fullName>
        <shortName evidence="15">ATP-PRT</shortName>
        <shortName evidence="15">ATP-PRTase</shortName>
        <ecNumber evidence="5 15">2.4.2.17</ecNumber>
    </recommendedName>
</protein>
<dbReference type="CDD" id="cd13595">
    <property type="entry name" value="PBP2_HisGs"/>
    <property type="match status" value="1"/>
</dbReference>
<dbReference type="InterPro" id="IPR013820">
    <property type="entry name" value="ATP_PRibTrfase_cat"/>
</dbReference>
<evidence type="ECO:0000256" key="4">
    <source>
        <dbReference type="ARBA" id="ARBA00009489"/>
    </source>
</evidence>
<evidence type="ECO:0000256" key="15">
    <source>
        <dbReference type="HAMAP-Rule" id="MF_01018"/>
    </source>
</evidence>